<dbReference type="OrthoDB" id="5911931at2759"/>
<gene>
    <name evidence="2" type="ORF">ANCDUO_26954</name>
</gene>
<reference evidence="2 3" key="1">
    <citation type="submission" date="2013-12" db="EMBL/GenBank/DDBJ databases">
        <title>Draft genome of the parsitic nematode Ancylostoma duodenale.</title>
        <authorList>
            <person name="Mitreva M."/>
        </authorList>
    </citation>
    <scope>NUCLEOTIDE SEQUENCE [LARGE SCALE GENOMIC DNA]</scope>
    <source>
        <strain evidence="2 3">Zhejiang</strain>
    </source>
</reference>
<protein>
    <recommendedName>
        <fullName evidence="1">Abnormal cell migration protein 18-like fibronectin type I domain-containing protein</fullName>
    </recommendedName>
</protein>
<organism evidence="2 3">
    <name type="scientific">Ancylostoma duodenale</name>
    <dbReference type="NCBI Taxonomy" id="51022"/>
    <lineage>
        <taxon>Eukaryota</taxon>
        <taxon>Metazoa</taxon>
        <taxon>Ecdysozoa</taxon>
        <taxon>Nematoda</taxon>
        <taxon>Chromadorea</taxon>
        <taxon>Rhabditida</taxon>
        <taxon>Rhabditina</taxon>
        <taxon>Rhabditomorpha</taxon>
        <taxon>Strongyloidea</taxon>
        <taxon>Ancylostomatidae</taxon>
        <taxon>Ancylostomatinae</taxon>
        <taxon>Ancylostoma</taxon>
    </lineage>
</organism>
<proteinExistence type="predicted"/>
<feature type="domain" description="Abnormal cell migration protein 18-like fibronectin type I" evidence="1">
    <location>
        <begin position="21"/>
        <end position="66"/>
    </location>
</feature>
<evidence type="ECO:0000259" key="1">
    <source>
        <dbReference type="Pfam" id="PF23003"/>
    </source>
</evidence>
<keyword evidence="3" id="KW-1185">Reference proteome</keyword>
<dbReference type="InterPro" id="IPR055119">
    <property type="entry name" value="Mig18_Fn1"/>
</dbReference>
<dbReference type="Proteomes" id="UP000054047">
    <property type="component" value="Unassembled WGS sequence"/>
</dbReference>
<sequence length="66" mass="7523">MPPSPVAERITSIRGTCSDVTHVKNTYYYQCEQDGPYLKSRPKGCITHDKRNKIAIGQRDDFGDYT</sequence>
<dbReference type="AlphaFoldDB" id="A0A0C2FDC1"/>
<dbReference type="EMBL" id="KN789628">
    <property type="protein sequence ID" value="KIH43051.1"/>
    <property type="molecule type" value="Genomic_DNA"/>
</dbReference>
<dbReference type="Pfam" id="PF23003">
    <property type="entry name" value="Fn1_2"/>
    <property type="match status" value="1"/>
</dbReference>
<name>A0A0C2FDC1_9BILA</name>
<evidence type="ECO:0000313" key="2">
    <source>
        <dbReference type="EMBL" id="KIH43051.1"/>
    </source>
</evidence>
<evidence type="ECO:0000313" key="3">
    <source>
        <dbReference type="Proteomes" id="UP000054047"/>
    </source>
</evidence>
<accession>A0A0C2FDC1</accession>